<keyword evidence="2" id="KW-0067">ATP-binding</keyword>
<dbReference type="GO" id="GO:0019136">
    <property type="term" value="F:deoxynucleoside kinase activity"/>
    <property type="evidence" value="ECO:0007669"/>
    <property type="project" value="InterPro"/>
</dbReference>
<keyword evidence="5" id="KW-1185">Reference proteome</keyword>
<evidence type="ECO:0000256" key="1">
    <source>
        <dbReference type="PIRSR" id="PIRSR000705-1"/>
    </source>
</evidence>
<dbReference type="CDD" id="cd01673">
    <property type="entry name" value="dNK"/>
    <property type="match status" value="1"/>
</dbReference>
<keyword evidence="2" id="KW-0547">Nucleotide-binding</keyword>
<dbReference type="OrthoDB" id="9776634at2"/>
<dbReference type="EMBL" id="CP028519">
    <property type="protein sequence ID" value="AVY92685.1"/>
    <property type="molecule type" value="Genomic_DNA"/>
</dbReference>
<dbReference type="GO" id="GO:0005524">
    <property type="term" value="F:ATP binding"/>
    <property type="evidence" value="ECO:0007669"/>
    <property type="project" value="UniProtKB-KW"/>
</dbReference>
<accession>A0A2U3TH11</accession>
<reference evidence="4 5" key="1">
    <citation type="submission" date="2018-04" db="EMBL/GenBank/DDBJ databases">
        <title>Denitrifier Microvirgula.</title>
        <authorList>
            <person name="Anderson E."/>
            <person name="Jang J."/>
            <person name="Ishii S."/>
        </authorList>
    </citation>
    <scope>NUCLEOTIDE SEQUENCE [LARGE SCALE GENOMIC DNA]</scope>
    <source>
        <strain evidence="4 5">BE2.4</strain>
    </source>
</reference>
<dbReference type="SUPFAM" id="SSF52540">
    <property type="entry name" value="P-loop containing nucleoside triphosphate hydrolases"/>
    <property type="match status" value="1"/>
</dbReference>
<dbReference type="PIRSF" id="PIRSF000705">
    <property type="entry name" value="DNK"/>
    <property type="match status" value="1"/>
</dbReference>
<dbReference type="InterPro" id="IPR002624">
    <property type="entry name" value="DCK/DGK"/>
</dbReference>
<organism evidence="4 5">
    <name type="scientific">Microvirgula aerodenitrificans</name>
    <dbReference type="NCBI Taxonomy" id="57480"/>
    <lineage>
        <taxon>Bacteria</taxon>
        <taxon>Pseudomonadati</taxon>
        <taxon>Pseudomonadota</taxon>
        <taxon>Betaproteobacteria</taxon>
        <taxon>Neisseriales</taxon>
        <taxon>Aquaspirillaceae</taxon>
        <taxon>Microvirgula</taxon>
    </lineage>
</organism>
<dbReference type="Gene3D" id="3.40.50.300">
    <property type="entry name" value="P-loop containing nucleotide triphosphate hydrolases"/>
    <property type="match status" value="1"/>
</dbReference>
<proteinExistence type="predicted"/>
<feature type="active site" description="Proton acceptor" evidence="1">
    <location>
        <position position="84"/>
    </location>
</feature>
<dbReference type="AlphaFoldDB" id="A0A2U3TH11"/>
<dbReference type="InterPro" id="IPR027417">
    <property type="entry name" value="P-loop_NTPase"/>
</dbReference>
<dbReference type="PANTHER" id="PTHR10513:SF46">
    <property type="entry name" value="DEOXYGUANOSINE KINASE"/>
    <property type="match status" value="1"/>
</dbReference>
<evidence type="ECO:0000259" key="3">
    <source>
        <dbReference type="Pfam" id="PF01712"/>
    </source>
</evidence>
<feature type="binding site" evidence="2">
    <location>
        <begin position="11"/>
        <end position="19"/>
    </location>
    <ligand>
        <name>ATP</name>
        <dbReference type="ChEBI" id="CHEBI:30616"/>
    </ligand>
</feature>
<dbReference type="STRING" id="1122240.GCA_000620105_00811"/>
<dbReference type="InterPro" id="IPR050566">
    <property type="entry name" value="Deoxyribonucleoside_kinase"/>
</dbReference>
<feature type="binding site" evidence="2">
    <location>
        <begin position="136"/>
        <end position="140"/>
    </location>
    <ligand>
        <name>ATP</name>
        <dbReference type="ChEBI" id="CHEBI:30616"/>
    </ligand>
</feature>
<dbReference type="Proteomes" id="UP000244173">
    <property type="component" value="Chromosome"/>
</dbReference>
<gene>
    <name evidence="4" type="ORF">DAI18_00455</name>
</gene>
<keyword evidence="4" id="KW-0808">Transferase</keyword>
<dbReference type="PANTHER" id="PTHR10513">
    <property type="entry name" value="DEOXYNUCLEOSIDE KINASE"/>
    <property type="match status" value="1"/>
</dbReference>
<evidence type="ECO:0000313" key="4">
    <source>
        <dbReference type="EMBL" id="AVY92685.1"/>
    </source>
</evidence>
<keyword evidence="4" id="KW-0418">Kinase</keyword>
<dbReference type="GO" id="GO:0005737">
    <property type="term" value="C:cytoplasm"/>
    <property type="evidence" value="ECO:0007669"/>
    <property type="project" value="TreeGrafter"/>
</dbReference>
<dbReference type="KEGG" id="maer:DAI18_00455"/>
<name>A0A2U3TH11_9NEIS</name>
<sequence>MSPYRYIAVEGPIGAGKTTLARRLAAHWQARLLEEVIDDNPFLPRFYQDRKHYALHTQLQFLLQREEQRRQLMDTVSEHPVVADYCFDKEFLFAQLNLEGDELALYRALQRKVLPEYPLPDLLIALEVSPDTAARRIAERGLAYEYNFPDGYLRRVAEAYNEFFHHFDGAPVLIVNTDNLNLVDSDEDFELLLRCITDMQGTRSYFNKGAGA</sequence>
<evidence type="ECO:0000256" key="2">
    <source>
        <dbReference type="PIRSR" id="PIRSR000705-3"/>
    </source>
</evidence>
<evidence type="ECO:0000313" key="5">
    <source>
        <dbReference type="Proteomes" id="UP000244173"/>
    </source>
</evidence>
<feature type="domain" description="Deoxynucleoside kinase" evidence="3">
    <location>
        <begin position="7"/>
        <end position="196"/>
    </location>
</feature>
<protein>
    <submittedName>
        <fullName evidence="4">Deoxynucleoside kinase</fullName>
    </submittedName>
</protein>
<dbReference type="InterPro" id="IPR031314">
    <property type="entry name" value="DNK_dom"/>
</dbReference>
<dbReference type="RefSeq" id="WP_028498252.1">
    <property type="nucleotide sequence ID" value="NZ_CALFSO010000052.1"/>
</dbReference>
<dbReference type="Pfam" id="PF01712">
    <property type="entry name" value="dNK"/>
    <property type="match status" value="1"/>
</dbReference>